<sequence length="224" mass="22223">MTLVLSALLVIGGFAILDAARDLRLVPPPSPTGSTPVAPTGRVDGVQEPGPVGTPGGSTSPSTAASTAASGTASSPSPSLTTRPPAPLRTATTSAPPPAEAAGQVVDLVNAARSRAGCAPVSVNPALRSAAQGHSDDMAARDYFSHTSPDGSTFAGRIRSAGYLGGAIAENIAAGQPSAESVMNAWMASPGHRANILNCAYRDIGVGHASGGTYGSYWTQTFGG</sequence>
<organism evidence="3 4">
    <name type="scientific">Terrabacter aerolatus</name>
    <dbReference type="NCBI Taxonomy" id="422442"/>
    <lineage>
        <taxon>Bacteria</taxon>
        <taxon>Bacillati</taxon>
        <taxon>Actinomycetota</taxon>
        <taxon>Actinomycetes</taxon>
        <taxon>Micrococcales</taxon>
        <taxon>Intrasporangiaceae</taxon>
        <taxon>Terrabacter</taxon>
    </lineage>
</organism>
<dbReference type="Proteomes" id="UP000321534">
    <property type="component" value="Unassembled WGS sequence"/>
</dbReference>
<dbReference type="InterPro" id="IPR014044">
    <property type="entry name" value="CAP_dom"/>
</dbReference>
<accession>A0A512D117</accession>
<keyword evidence="4" id="KW-1185">Reference proteome</keyword>
<dbReference type="EMBL" id="BJYX01000008">
    <property type="protein sequence ID" value="GEO30156.1"/>
    <property type="molecule type" value="Genomic_DNA"/>
</dbReference>
<evidence type="ECO:0000313" key="3">
    <source>
        <dbReference type="EMBL" id="GEO30156.1"/>
    </source>
</evidence>
<comment type="caution">
    <text evidence="3">The sequence shown here is derived from an EMBL/GenBank/DDBJ whole genome shotgun (WGS) entry which is preliminary data.</text>
</comment>
<dbReference type="PANTHER" id="PTHR31157:SF1">
    <property type="entry name" value="SCP DOMAIN-CONTAINING PROTEIN"/>
    <property type="match status" value="1"/>
</dbReference>
<evidence type="ECO:0000313" key="4">
    <source>
        <dbReference type="Proteomes" id="UP000321534"/>
    </source>
</evidence>
<proteinExistence type="predicted"/>
<dbReference type="AlphaFoldDB" id="A0A512D117"/>
<name>A0A512D117_9MICO</name>
<protein>
    <recommendedName>
        <fullName evidence="2">SCP domain-containing protein</fullName>
    </recommendedName>
</protein>
<dbReference type="Gene3D" id="3.40.33.10">
    <property type="entry name" value="CAP"/>
    <property type="match status" value="1"/>
</dbReference>
<dbReference type="PANTHER" id="PTHR31157">
    <property type="entry name" value="SCP DOMAIN-CONTAINING PROTEIN"/>
    <property type="match status" value="1"/>
</dbReference>
<reference evidence="3 4" key="1">
    <citation type="submission" date="2019-07" db="EMBL/GenBank/DDBJ databases">
        <title>Whole genome shotgun sequence of Terrabacter aerolatus NBRC 106305.</title>
        <authorList>
            <person name="Hosoyama A."/>
            <person name="Uohara A."/>
            <person name="Ohji S."/>
            <person name="Ichikawa N."/>
        </authorList>
    </citation>
    <scope>NUCLEOTIDE SEQUENCE [LARGE SCALE GENOMIC DNA]</scope>
    <source>
        <strain evidence="3 4">NBRC 106305</strain>
    </source>
</reference>
<evidence type="ECO:0000256" key="1">
    <source>
        <dbReference type="SAM" id="MobiDB-lite"/>
    </source>
</evidence>
<feature type="region of interest" description="Disordered" evidence="1">
    <location>
        <begin position="27"/>
        <end position="100"/>
    </location>
</feature>
<evidence type="ECO:0000259" key="2">
    <source>
        <dbReference type="Pfam" id="PF00188"/>
    </source>
</evidence>
<feature type="compositionally biased region" description="Low complexity" evidence="1">
    <location>
        <begin position="32"/>
        <end position="41"/>
    </location>
</feature>
<feature type="domain" description="SCP" evidence="2">
    <location>
        <begin position="106"/>
        <end position="222"/>
    </location>
</feature>
<gene>
    <name evidence="3" type="ORF">TAE01_19660</name>
</gene>
<dbReference type="CDD" id="cd05379">
    <property type="entry name" value="CAP_bacterial"/>
    <property type="match status" value="1"/>
</dbReference>
<feature type="compositionally biased region" description="Low complexity" evidence="1">
    <location>
        <begin position="57"/>
        <end position="94"/>
    </location>
</feature>
<dbReference type="Pfam" id="PF00188">
    <property type="entry name" value="CAP"/>
    <property type="match status" value="1"/>
</dbReference>
<dbReference type="InterPro" id="IPR035940">
    <property type="entry name" value="CAP_sf"/>
</dbReference>
<dbReference type="SUPFAM" id="SSF55797">
    <property type="entry name" value="PR-1-like"/>
    <property type="match status" value="1"/>
</dbReference>